<evidence type="ECO:0000256" key="3">
    <source>
        <dbReference type="ARBA" id="ARBA00022801"/>
    </source>
</evidence>
<sequence>MAVQISAVAYRSSYRNNSLAGRELPLPKATSTATSIHPCPFRDEIVLGAETRATGDTTVAGTNCKKTPRPKLHSKIHYTTESIRCCSAEPAADTEFTTAPIPSNMEFHALQTARKPRVVTTTTTPTQMLFSFDLYFRIHFMLFMSGKYRHQGYTGADLVLRGTDSPGPRFFTIHSHGSSDNLANGFRKLDCNGCIRKWLGTRHRKEARNIVKAAIAAGIFKDLDSGSDIEGCIITSTHTEMLKNVEMPNERVQKERHYNFRRGTTARKKKHVKKFAEDDQVTLTGDDDMDTPHSSLAKPHIMGTAPF</sequence>
<keyword evidence="4" id="KW-0539">Nucleus</keyword>
<dbReference type="GO" id="GO:0005737">
    <property type="term" value="C:cytoplasm"/>
    <property type="evidence" value="ECO:0007669"/>
    <property type="project" value="TreeGrafter"/>
</dbReference>
<dbReference type="InParanoid" id="A0A409VJN0"/>
<dbReference type="SUPFAM" id="SSF56235">
    <property type="entry name" value="N-terminal nucleophile aminohydrolases (Ntn hydrolases)"/>
    <property type="match status" value="1"/>
</dbReference>
<gene>
    <name evidence="7" type="ORF">CVT26_011177</name>
</gene>
<evidence type="ECO:0000256" key="1">
    <source>
        <dbReference type="ARBA" id="ARBA00022670"/>
    </source>
</evidence>
<keyword evidence="3" id="KW-0378">Hydrolase</keyword>
<dbReference type="GO" id="GO:0004298">
    <property type="term" value="F:threonine-type endopeptidase activity"/>
    <property type="evidence" value="ECO:0007669"/>
    <property type="project" value="UniProtKB-KW"/>
</dbReference>
<dbReference type="FunCoup" id="A0A409VJN0">
    <property type="interactions" value="320"/>
</dbReference>
<name>A0A409VJN0_9AGAR</name>
<dbReference type="OrthoDB" id="429533at2759"/>
<dbReference type="PANTHER" id="PTHR32194:SF4">
    <property type="entry name" value="PROTEASOME SUBUNIT BETA TYPE-7"/>
    <property type="match status" value="1"/>
</dbReference>
<feature type="domain" description="Proteasome beta subunit C-terminal" evidence="6">
    <location>
        <begin position="248"/>
        <end position="274"/>
    </location>
</feature>
<proteinExistence type="predicted"/>
<dbReference type="PANTHER" id="PTHR32194">
    <property type="entry name" value="METALLOPROTEASE TLDD"/>
    <property type="match status" value="1"/>
</dbReference>
<organism evidence="7 8">
    <name type="scientific">Gymnopilus dilepis</name>
    <dbReference type="NCBI Taxonomy" id="231916"/>
    <lineage>
        <taxon>Eukaryota</taxon>
        <taxon>Fungi</taxon>
        <taxon>Dikarya</taxon>
        <taxon>Basidiomycota</taxon>
        <taxon>Agaricomycotina</taxon>
        <taxon>Agaricomycetes</taxon>
        <taxon>Agaricomycetidae</taxon>
        <taxon>Agaricales</taxon>
        <taxon>Agaricineae</taxon>
        <taxon>Hymenogastraceae</taxon>
        <taxon>Gymnopilus</taxon>
    </lineage>
</organism>
<evidence type="ECO:0000256" key="5">
    <source>
        <dbReference type="SAM" id="MobiDB-lite"/>
    </source>
</evidence>
<dbReference type="InterPro" id="IPR029055">
    <property type="entry name" value="Ntn_hydrolases_N"/>
</dbReference>
<keyword evidence="2" id="KW-0888">Threonine protease</keyword>
<protein>
    <recommendedName>
        <fullName evidence="6">Proteasome beta subunit C-terminal domain-containing protein</fullName>
    </recommendedName>
</protein>
<evidence type="ECO:0000256" key="2">
    <source>
        <dbReference type="ARBA" id="ARBA00022698"/>
    </source>
</evidence>
<dbReference type="Gene3D" id="3.60.20.10">
    <property type="entry name" value="Glutamine Phosphoribosylpyrophosphate, subunit 1, domain 1"/>
    <property type="match status" value="1"/>
</dbReference>
<evidence type="ECO:0000313" key="7">
    <source>
        <dbReference type="EMBL" id="PPQ66489.1"/>
    </source>
</evidence>
<comment type="caution">
    <text evidence="7">The sequence shown here is derived from an EMBL/GenBank/DDBJ whole genome shotgun (WGS) entry which is preliminary data.</text>
</comment>
<keyword evidence="8" id="KW-1185">Reference proteome</keyword>
<evidence type="ECO:0000256" key="4">
    <source>
        <dbReference type="ARBA" id="ARBA00023242"/>
    </source>
</evidence>
<dbReference type="Proteomes" id="UP000284706">
    <property type="component" value="Unassembled WGS sequence"/>
</dbReference>
<reference evidence="7 8" key="1">
    <citation type="journal article" date="2018" name="Evol. Lett.">
        <title>Horizontal gene cluster transfer increased hallucinogenic mushroom diversity.</title>
        <authorList>
            <person name="Reynolds H.T."/>
            <person name="Vijayakumar V."/>
            <person name="Gluck-Thaler E."/>
            <person name="Korotkin H.B."/>
            <person name="Matheny P.B."/>
            <person name="Slot J.C."/>
        </authorList>
    </citation>
    <scope>NUCLEOTIDE SEQUENCE [LARGE SCALE GENOMIC DNA]</scope>
    <source>
        <strain evidence="7 8">SRW20</strain>
    </source>
</reference>
<keyword evidence="1" id="KW-0645">Protease</keyword>
<evidence type="ECO:0000313" key="8">
    <source>
        <dbReference type="Proteomes" id="UP000284706"/>
    </source>
</evidence>
<evidence type="ECO:0000259" key="6">
    <source>
        <dbReference type="Pfam" id="PF12465"/>
    </source>
</evidence>
<dbReference type="STRING" id="231916.A0A409VJN0"/>
<dbReference type="Pfam" id="PF12465">
    <property type="entry name" value="Pr_beta_C"/>
    <property type="match status" value="1"/>
</dbReference>
<dbReference type="AlphaFoldDB" id="A0A409VJN0"/>
<dbReference type="GO" id="GO:0051603">
    <property type="term" value="P:proteolysis involved in protein catabolic process"/>
    <property type="evidence" value="ECO:0007669"/>
    <property type="project" value="TreeGrafter"/>
</dbReference>
<feature type="region of interest" description="Disordered" evidence="5">
    <location>
        <begin position="282"/>
        <end position="307"/>
    </location>
</feature>
<dbReference type="InterPro" id="IPR023333">
    <property type="entry name" value="Proteasome_suB-type"/>
</dbReference>
<dbReference type="EMBL" id="NHYE01005629">
    <property type="protein sequence ID" value="PPQ66489.1"/>
    <property type="molecule type" value="Genomic_DNA"/>
</dbReference>
<dbReference type="InterPro" id="IPR024689">
    <property type="entry name" value="Proteasome_bsu_C"/>
</dbReference>
<accession>A0A409VJN0</accession>